<keyword evidence="4" id="KW-0804">Transcription</keyword>
<dbReference type="OrthoDB" id="5460636at2"/>
<feature type="region of interest" description="Disordered" evidence="5">
    <location>
        <begin position="308"/>
        <end position="330"/>
    </location>
</feature>
<dbReference type="AlphaFoldDB" id="A0A4P2PVA9"/>
<dbReference type="PROSITE" id="PS01124">
    <property type="entry name" value="HTH_ARAC_FAMILY_2"/>
    <property type="match status" value="1"/>
</dbReference>
<dbReference type="Proteomes" id="UP000295781">
    <property type="component" value="Chromosome"/>
</dbReference>
<dbReference type="InterPro" id="IPR050204">
    <property type="entry name" value="AraC_XylS_family_regulators"/>
</dbReference>
<dbReference type="InterPro" id="IPR020449">
    <property type="entry name" value="Tscrpt_reg_AraC-type_HTH"/>
</dbReference>
<sequence length="330" mass="36114">MSSACNLAPATDPLGESLHLLRLTGILYCRAELSAPWGVDVPSLEGLMTLQVITAGQCWIEVDGAPPRRLQQGSLALIPHGTPHRLRSSVHARTEPLFEIPVEQVSDRYEIMRHGGGGEVTHVTYAAMRVEHLVARRLVSQLPDVLQIDTWDDDDAGWIHSTLRLMSREALALRPGGETIMTRLADVLVVQAIRSWLVSAPEAGRGWLAALRDEHVGRALSAIHRSPERAWSLASLAREARMSRSAFAARFTELVGEPAMHYLTESRMQLARTHLQQTSEPLADIARRVGYGSEAAFCKAFKRTFGAPPGSVRRAATTTPEHAPSAGARP</sequence>
<dbReference type="InterPro" id="IPR037923">
    <property type="entry name" value="HTH-like"/>
</dbReference>
<dbReference type="PANTHER" id="PTHR46796">
    <property type="entry name" value="HTH-TYPE TRANSCRIPTIONAL ACTIVATOR RHAS-RELATED"/>
    <property type="match status" value="1"/>
</dbReference>
<evidence type="ECO:0000256" key="2">
    <source>
        <dbReference type="ARBA" id="ARBA00023125"/>
    </source>
</evidence>
<proteinExistence type="predicted"/>
<name>A0A4P2PVA9_SORCE</name>
<evidence type="ECO:0000256" key="5">
    <source>
        <dbReference type="SAM" id="MobiDB-lite"/>
    </source>
</evidence>
<dbReference type="PROSITE" id="PS00041">
    <property type="entry name" value="HTH_ARAC_FAMILY_1"/>
    <property type="match status" value="2"/>
</dbReference>
<accession>A0A4P2PVA9</accession>
<evidence type="ECO:0000259" key="6">
    <source>
        <dbReference type="PROSITE" id="PS01124"/>
    </source>
</evidence>
<organism evidence="7 8">
    <name type="scientific">Sorangium cellulosum</name>
    <name type="common">Polyangium cellulosum</name>
    <dbReference type="NCBI Taxonomy" id="56"/>
    <lineage>
        <taxon>Bacteria</taxon>
        <taxon>Pseudomonadati</taxon>
        <taxon>Myxococcota</taxon>
        <taxon>Polyangia</taxon>
        <taxon>Polyangiales</taxon>
        <taxon>Polyangiaceae</taxon>
        <taxon>Sorangium</taxon>
    </lineage>
</organism>
<dbReference type="PANTHER" id="PTHR46796:SF7">
    <property type="entry name" value="ARAC FAMILY TRANSCRIPTIONAL REGULATOR"/>
    <property type="match status" value="1"/>
</dbReference>
<protein>
    <submittedName>
        <fullName evidence="7">AraC family transcriptional regulator</fullName>
    </submittedName>
</protein>
<dbReference type="SUPFAM" id="SSF51215">
    <property type="entry name" value="Regulatory protein AraC"/>
    <property type="match status" value="1"/>
</dbReference>
<dbReference type="InterPro" id="IPR018062">
    <property type="entry name" value="HTH_AraC-typ_CS"/>
</dbReference>
<dbReference type="EMBL" id="CP012670">
    <property type="protein sequence ID" value="AUX20609.1"/>
    <property type="molecule type" value="Genomic_DNA"/>
</dbReference>
<dbReference type="GO" id="GO:0043565">
    <property type="term" value="F:sequence-specific DNA binding"/>
    <property type="evidence" value="ECO:0007669"/>
    <property type="project" value="InterPro"/>
</dbReference>
<evidence type="ECO:0000256" key="4">
    <source>
        <dbReference type="ARBA" id="ARBA00023163"/>
    </source>
</evidence>
<dbReference type="InterPro" id="IPR009057">
    <property type="entry name" value="Homeodomain-like_sf"/>
</dbReference>
<dbReference type="GO" id="GO:0003700">
    <property type="term" value="F:DNA-binding transcription factor activity"/>
    <property type="evidence" value="ECO:0007669"/>
    <property type="project" value="InterPro"/>
</dbReference>
<dbReference type="PRINTS" id="PR00032">
    <property type="entry name" value="HTHARAC"/>
</dbReference>
<dbReference type="Gene3D" id="1.10.10.60">
    <property type="entry name" value="Homeodomain-like"/>
    <property type="match status" value="1"/>
</dbReference>
<dbReference type="SMART" id="SM00342">
    <property type="entry name" value="HTH_ARAC"/>
    <property type="match status" value="1"/>
</dbReference>
<keyword evidence="1" id="KW-0805">Transcription regulation</keyword>
<dbReference type="InterPro" id="IPR018060">
    <property type="entry name" value="HTH_AraC"/>
</dbReference>
<gene>
    <name evidence="7" type="primary">araC</name>
    <name evidence="7" type="ORF">SOCEGT47_010810</name>
</gene>
<reference evidence="7 8" key="1">
    <citation type="submission" date="2015-09" db="EMBL/GenBank/DDBJ databases">
        <title>Sorangium comparison.</title>
        <authorList>
            <person name="Zaburannyi N."/>
            <person name="Bunk B."/>
            <person name="Overmann J."/>
            <person name="Mueller R."/>
        </authorList>
    </citation>
    <scope>NUCLEOTIDE SEQUENCE [LARGE SCALE GENOMIC DNA]</scope>
    <source>
        <strain evidence="7 8">So ceGT47</strain>
    </source>
</reference>
<evidence type="ECO:0000256" key="1">
    <source>
        <dbReference type="ARBA" id="ARBA00023015"/>
    </source>
</evidence>
<dbReference type="Pfam" id="PF12852">
    <property type="entry name" value="Cupin_6"/>
    <property type="match status" value="1"/>
</dbReference>
<dbReference type="RefSeq" id="WP_129345907.1">
    <property type="nucleotide sequence ID" value="NZ_CP012670.1"/>
</dbReference>
<keyword evidence="2" id="KW-0238">DNA-binding</keyword>
<evidence type="ECO:0000256" key="3">
    <source>
        <dbReference type="ARBA" id="ARBA00023159"/>
    </source>
</evidence>
<keyword evidence="3" id="KW-0010">Activator</keyword>
<dbReference type="SUPFAM" id="SSF46689">
    <property type="entry name" value="Homeodomain-like"/>
    <property type="match status" value="2"/>
</dbReference>
<evidence type="ECO:0000313" key="7">
    <source>
        <dbReference type="EMBL" id="AUX20609.1"/>
    </source>
</evidence>
<dbReference type="Pfam" id="PF12833">
    <property type="entry name" value="HTH_18"/>
    <property type="match status" value="1"/>
</dbReference>
<feature type="domain" description="HTH araC/xylS-type" evidence="6">
    <location>
        <begin position="217"/>
        <end position="315"/>
    </location>
</feature>
<dbReference type="InterPro" id="IPR032783">
    <property type="entry name" value="AraC_lig"/>
</dbReference>
<evidence type="ECO:0000313" key="8">
    <source>
        <dbReference type="Proteomes" id="UP000295781"/>
    </source>
</evidence>